<dbReference type="GO" id="GO:0008408">
    <property type="term" value="F:3'-5' exonuclease activity"/>
    <property type="evidence" value="ECO:0007669"/>
    <property type="project" value="InterPro"/>
</dbReference>
<dbReference type="PANTHER" id="PTHR11669">
    <property type="entry name" value="REPLICATION FACTOR C / DNA POLYMERASE III GAMMA-TAU SUBUNIT"/>
    <property type="match status" value="1"/>
</dbReference>
<keyword evidence="2" id="KW-1185">Reference proteome</keyword>
<dbReference type="AlphaFoldDB" id="A0A6L5GPE4"/>
<dbReference type="InterPro" id="IPR004622">
    <property type="entry name" value="DNA_pol_HolB"/>
</dbReference>
<keyword evidence="1" id="KW-0808">Transferase</keyword>
<dbReference type="GO" id="GO:0003887">
    <property type="term" value="F:DNA-directed DNA polymerase activity"/>
    <property type="evidence" value="ECO:0007669"/>
    <property type="project" value="UniProtKB-EC"/>
</dbReference>
<evidence type="ECO:0000313" key="2">
    <source>
        <dbReference type="Proteomes" id="UP000473648"/>
    </source>
</evidence>
<name>A0A6L5GPE4_9FIRM</name>
<reference evidence="1" key="1">
    <citation type="journal article" date="2020" name="Appl. Environ. Microbiol.">
        <title>Medium-Chain Fatty Acid Synthesis by 'Candidatus Weimeria bifida' gen. nov., sp. nov., and 'Candidatus Pseudoramibacter fermentans' sp. nov.</title>
        <authorList>
            <person name="Scarborough M.J."/>
            <person name="Myers K.S."/>
            <person name="Donohue T.J."/>
            <person name="Noguera D.R."/>
        </authorList>
    </citation>
    <scope>NUCLEOTIDE SEQUENCE</scope>
    <source>
        <strain evidence="1">EUB1.1</strain>
    </source>
</reference>
<accession>A0A6L5GPE4</accession>
<dbReference type="InterPro" id="IPR027417">
    <property type="entry name" value="P-loop_NTPase"/>
</dbReference>
<dbReference type="PANTHER" id="PTHR11669:SF8">
    <property type="entry name" value="DNA POLYMERASE III SUBUNIT DELTA"/>
    <property type="match status" value="1"/>
</dbReference>
<proteinExistence type="predicted"/>
<organism evidence="1 2">
    <name type="scientific">Candidatus Pseudoramibacter fermentans</name>
    <dbReference type="NCBI Taxonomy" id="2594427"/>
    <lineage>
        <taxon>Bacteria</taxon>
        <taxon>Bacillati</taxon>
        <taxon>Bacillota</taxon>
        <taxon>Clostridia</taxon>
        <taxon>Eubacteriales</taxon>
        <taxon>Eubacteriaceae</taxon>
        <taxon>Pseudoramibacter</taxon>
    </lineage>
</organism>
<dbReference type="InterPro" id="IPR050238">
    <property type="entry name" value="DNA_Rep/Repair_Clamp_Loader"/>
</dbReference>
<dbReference type="SUPFAM" id="SSF52540">
    <property type="entry name" value="P-loop containing nucleoside triphosphate hydrolases"/>
    <property type="match status" value="1"/>
</dbReference>
<dbReference type="Gene3D" id="3.40.50.300">
    <property type="entry name" value="P-loop containing nucleotide triphosphate hydrolases"/>
    <property type="match status" value="1"/>
</dbReference>
<gene>
    <name evidence="1" type="primary">holB</name>
    <name evidence="1" type="ORF">FRC53_00650</name>
</gene>
<evidence type="ECO:0000313" key="1">
    <source>
        <dbReference type="EMBL" id="MQM71953.1"/>
    </source>
</evidence>
<dbReference type="GO" id="GO:0009360">
    <property type="term" value="C:DNA polymerase III complex"/>
    <property type="evidence" value="ECO:0007669"/>
    <property type="project" value="TreeGrafter"/>
</dbReference>
<dbReference type="EMBL" id="VOGB01000003">
    <property type="protein sequence ID" value="MQM71953.1"/>
    <property type="molecule type" value="Genomic_DNA"/>
</dbReference>
<sequence length="327" mass="35071">MFEGIVGQSRARQLLSRAVATEQVSHAYLFTGPAGIGKGSLARGFAKAVLCTAAPDNRPCGFCPSCRHFESGTHPDYLVITPPENGAIKIDQVRTLISAMGNRPLEGGGRVCLIEDAERMTPDAQNALLKSLEEPEPGNVFILTADNPRKLLPTIRSRCQQLPLEPLTDREILEVLAAHDIDLTPEQQEDVLPAAGGLPGQALAVTLSDEGESIKIALLPVIYDILRHNPMPIFDFAEKAGKDKHKSLEAADWLTRTLVDAAAQKAGQPSGGAASQIAAQSDAAALTAMAEAAAELRRRLDTNANPRLQWEAALLRIAEIQENANEN</sequence>
<dbReference type="EC" id="2.7.7.7" evidence="1"/>
<comment type="caution">
    <text evidence="1">The sequence shown here is derived from an EMBL/GenBank/DDBJ whole genome shotgun (WGS) entry which is preliminary data.</text>
</comment>
<dbReference type="Pfam" id="PF13177">
    <property type="entry name" value="DNA_pol3_delta2"/>
    <property type="match status" value="1"/>
</dbReference>
<keyword evidence="1" id="KW-0548">Nucleotidyltransferase</keyword>
<dbReference type="CDD" id="cd00009">
    <property type="entry name" value="AAA"/>
    <property type="match status" value="1"/>
</dbReference>
<dbReference type="GO" id="GO:0006261">
    <property type="term" value="P:DNA-templated DNA replication"/>
    <property type="evidence" value="ECO:0007669"/>
    <property type="project" value="TreeGrafter"/>
</dbReference>
<dbReference type="Proteomes" id="UP000473648">
    <property type="component" value="Unassembled WGS sequence"/>
</dbReference>
<protein>
    <submittedName>
        <fullName evidence="1">DNA polymerase III subunit delta</fullName>
        <ecNumber evidence="1">2.7.7.7</ecNumber>
    </submittedName>
</protein>
<dbReference type="NCBIfam" id="TIGR00678">
    <property type="entry name" value="holB"/>
    <property type="match status" value="1"/>
</dbReference>